<dbReference type="InterPro" id="IPR043128">
    <property type="entry name" value="Rev_trsase/Diguanyl_cyclase"/>
</dbReference>
<dbReference type="NCBIfam" id="TIGR00254">
    <property type="entry name" value="GGDEF"/>
    <property type="match status" value="1"/>
</dbReference>
<gene>
    <name evidence="3" type="ORF">IN07_10555</name>
</gene>
<dbReference type="GO" id="GO:0043709">
    <property type="term" value="P:cell adhesion involved in single-species biofilm formation"/>
    <property type="evidence" value="ECO:0007669"/>
    <property type="project" value="TreeGrafter"/>
</dbReference>
<dbReference type="AlphaFoldDB" id="A0A098YA86"/>
<feature type="domain" description="GGDEF" evidence="2">
    <location>
        <begin position="190"/>
        <end position="325"/>
    </location>
</feature>
<evidence type="ECO:0000313" key="4">
    <source>
        <dbReference type="Proteomes" id="UP000029713"/>
    </source>
</evidence>
<dbReference type="GO" id="GO:0005886">
    <property type="term" value="C:plasma membrane"/>
    <property type="evidence" value="ECO:0007669"/>
    <property type="project" value="TreeGrafter"/>
</dbReference>
<dbReference type="InterPro" id="IPR029787">
    <property type="entry name" value="Nucleotide_cyclase"/>
</dbReference>
<name>A0A098YA86_9ACTN</name>
<dbReference type="GO" id="GO:0052621">
    <property type="term" value="F:diguanylate cyclase activity"/>
    <property type="evidence" value="ECO:0007669"/>
    <property type="project" value="TreeGrafter"/>
</dbReference>
<dbReference type="FunFam" id="3.30.70.270:FF:000001">
    <property type="entry name" value="Diguanylate cyclase domain protein"/>
    <property type="match status" value="1"/>
</dbReference>
<comment type="caution">
    <text evidence="3">The sequence shown here is derived from an EMBL/GenBank/DDBJ whole genome shotgun (WGS) entry which is preliminary data.</text>
</comment>
<evidence type="ECO:0000313" key="3">
    <source>
        <dbReference type="EMBL" id="KGH46691.1"/>
    </source>
</evidence>
<feature type="transmembrane region" description="Helical" evidence="1">
    <location>
        <begin position="56"/>
        <end position="73"/>
    </location>
</feature>
<feature type="transmembrane region" description="Helical" evidence="1">
    <location>
        <begin position="101"/>
        <end position="119"/>
    </location>
</feature>
<dbReference type="InterPro" id="IPR000160">
    <property type="entry name" value="GGDEF_dom"/>
</dbReference>
<evidence type="ECO:0000259" key="2">
    <source>
        <dbReference type="PROSITE" id="PS50887"/>
    </source>
</evidence>
<dbReference type="PANTHER" id="PTHR45138">
    <property type="entry name" value="REGULATORY COMPONENTS OF SENSORY TRANSDUCTION SYSTEM"/>
    <property type="match status" value="1"/>
</dbReference>
<keyword evidence="1" id="KW-1133">Transmembrane helix</keyword>
<feature type="transmembrane region" description="Helical" evidence="1">
    <location>
        <begin position="27"/>
        <end position="44"/>
    </location>
</feature>
<dbReference type="OrthoDB" id="23692at2"/>
<feature type="transmembrane region" description="Helical" evidence="1">
    <location>
        <begin position="125"/>
        <end position="144"/>
    </location>
</feature>
<dbReference type="SUPFAM" id="SSF55073">
    <property type="entry name" value="Nucleotide cyclase"/>
    <property type="match status" value="1"/>
</dbReference>
<keyword evidence="1" id="KW-0812">Transmembrane</keyword>
<keyword evidence="4" id="KW-1185">Reference proteome</keyword>
<dbReference type="Gene3D" id="3.30.70.270">
    <property type="match status" value="1"/>
</dbReference>
<dbReference type="Pfam" id="PF00990">
    <property type="entry name" value="GGDEF"/>
    <property type="match status" value="1"/>
</dbReference>
<dbReference type="PROSITE" id="PS50887">
    <property type="entry name" value="GGDEF"/>
    <property type="match status" value="1"/>
</dbReference>
<proteinExistence type="predicted"/>
<reference evidence="3 4" key="1">
    <citation type="submission" date="2014-07" db="EMBL/GenBank/DDBJ databases">
        <title>Biosystematic studies on Modestobacter strains isolated from extreme hyper-arid desert soil and from historic building.</title>
        <authorList>
            <person name="Bukarasam K."/>
            <person name="Bull A."/>
            <person name="Girard G."/>
            <person name="van Wezel G."/>
            <person name="Goodfellow M."/>
        </authorList>
    </citation>
    <scope>NUCLEOTIDE SEQUENCE [LARGE SCALE GENOMIC DNA]</scope>
    <source>
        <strain evidence="3 4">KNN45-2b</strain>
    </source>
</reference>
<dbReference type="InterPro" id="IPR050469">
    <property type="entry name" value="Diguanylate_Cyclase"/>
</dbReference>
<dbReference type="GO" id="GO:1902201">
    <property type="term" value="P:negative regulation of bacterial-type flagellum-dependent cell motility"/>
    <property type="evidence" value="ECO:0007669"/>
    <property type="project" value="TreeGrafter"/>
</dbReference>
<dbReference type="STRING" id="1522368.IN07_10555"/>
<dbReference type="Proteomes" id="UP000029713">
    <property type="component" value="Unassembled WGS sequence"/>
</dbReference>
<accession>A0A098YA86</accession>
<sequence length="326" mass="33402">MLLVCAVTLLVFSLFGPNAVTTGGVVASWLCAALLAVLAVVYRLADPARVDARGGYVLTALVGVVLCCGMNWITRDPSAAGQAFLAFPVLWAGVHLRHTAVVLVTAVALAGDAVVLFHLQPAGHAVSDLSFFGAVLVVMATMLVRAGDTQTRLVAQLQQQAATDSLTGLVNRRVLDTALGTALAAPVAPRGTSLVLVDVDSFKTINDEHGHPVGDDALVHIAAVLRSVVRAGDAVLSRMGGDELAVLLPDCPADVAAARATEVLDAVRAAPLALPDGSLLAISVSLGVAHAPTHATRLEELYAAADAALYAAKRAGRGRVEVAAVS</sequence>
<feature type="transmembrane region" description="Helical" evidence="1">
    <location>
        <begin position="79"/>
        <end position="96"/>
    </location>
</feature>
<organism evidence="3 4">
    <name type="scientific">Modestobacter caceresii</name>
    <dbReference type="NCBI Taxonomy" id="1522368"/>
    <lineage>
        <taxon>Bacteria</taxon>
        <taxon>Bacillati</taxon>
        <taxon>Actinomycetota</taxon>
        <taxon>Actinomycetes</taxon>
        <taxon>Geodermatophilales</taxon>
        <taxon>Geodermatophilaceae</taxon>
        <taxon>Modestobacter</taxon>
    </lineage>
</organism>
<dbReference type="SMART" id="SM00267">
    <property type="entry name" value="GGDEF"/>
    <property type="match status" value="1"/>
</dbReference>
<keyword evidence="1" id="KW-0472">Membrane</keyword>
<dbReference type="PANTHER" id="PTHR45138:SF9">
    <property type="entry name" value="DIGUANYLATE CYCLASE DGCM-RELATED"/>
    <property type="match status" value="1"/>
</dbReference>
<dbReference type="CDD" id="cd01949">
    <property type="entry name" value="GGDEF"/>
    <property type="match status" value="1"/>
</dbReference>
<dbReference type="EMBL" id="JPMX01000042">
    <property type="protein sequence ID" value="KGH46691.1"/>
    <property type="molecule type" value="Genomic_DNA"/>
</dbReference>
<protein>
    <submittedName>
        <fullName evidence="3">Diguanylate cyclase</fullName>
    </submittedName>
</protein>
<evidence type="ECO:0000256" key="1">
    <source>
        <dbReference type="SAM" id="Phobius"/>
    </source>
</evidence>